<accession>A0A368H3C8</accession>
<dbReference type="EMBL" id="JOJR01000029">
    <property type="protein sequence ID" value="RCN49785.1"/>
    <property type="molecule type" value="Genomic_DNA"/>
</dbReference>
<sequence>MPRRQEATVPMQMQKVQALHQLDRVTLMRLTRQREEVIKPMAKAELRLQET</sequence>
<gene>
    <name evidence="1" type="ORF">ANCCAN_04027</name>
</gene>
<protein>
    <submittedName>
        <fullName evidence="1">Uncharacterized protein</fullName>
    </submittedName>
</protein>
<dbReference type="AlphaFoldDB" id="A0A368H3C8"/>
<evidence type="ECO:0000313" key="2">
    <source>
        <dbReference type="Proteomes" id="UP000252519"/>
    </source>
</evidence>
<organism evidence="1 2">
    <name type="scientific">Ancylostoma caninum</name>
    <name type="common">Dog hookworm</name>
    <dbReference type="NCBI Taxonomy" id="29170"/>
    <lineage>
        <taxon>Eukaryota</taxon>
        <taxon>Metazoa</taxon>
        <taxon>Ecdysozoa</taxon>
        <taxon>Nematoda</taxon>
        <taxon>Chromadorea</taxon>
        <taxon>Rhabditida</taxon>
        <taxon>Rhabditina</taxon>
        <taxon>Rhabditomorpha</taxon>
        <taxon>Strongyloidea</taxon>
        <taxon>Ancylostomatidae</taxon>
        <taxon>Ancylostomatinae</taxon>
        <taxon>Ancylostoma</taxon>
    </lineage>
</organism>
<proteinExistence type="predicted"/>
<evidence type="ECO:0000313" key="1">
    <source>
        <dbReference type="EMBL" id="RCN49785.1"/>
    </source>
</evidence>
<name>A0A368H3C8_ANCCA</name>
<dbReference type="Proteomes" id="UP000252519">
    <property type="component" value="Unassembled WGS sequence"/>
</dbReference>
<comment type="caution">
    <text evidence="1">The sequence shown here is derived from an EMBL/GenBank/DDBJ whole genome shotgun (WGS) entry which is preliminary data.</text>
</comment>
<keyword evidence="2" id="KW-1185">Reference proteome</keyword>
<reference evidence="1 2" key="1">
    <citation type="submission" date="2014-10" db="EMBL/GenBank/DDBJ databases">
        <title>Draft genome of the hookworm Ancylostoma caninum.</title>
        <authorList>
            <person name="Mitreva M."/>
        </authorList>
    </citation>
    <scope>NUCLEOTIDE SEQUENCE [LARGE SCALE GENOMIC DNA]</scope>
    <source>
        <strain evidence="1 2">Baltimore</strain>
    </source>
</reference>